<dbReference type="EMBL" id="CP119317">
    <property type="protein sequence ID" value="WEK53315.1"/>
    <property type="molecule type" value="Genomic_DNA"/>
</dbReference>
<gene>
    <name evidence="1" type="ORF">P0Y55_12030</name>
</gene>
<dbReference type="AlphaFoldDB" id="A0AA95F227"/>
<accession>A0AA95F227</accession>
<sequence length="135" mass="15688">MAWIAPKMDWTELDSINSTDFNRIENNTQEVVNFLNSIQYAMPTLTIVTNRTQNHVDFLSSINRIEQNLETIRTRFVNPEGYLGVKTWASKMGFTNEDANRLETNVKLLMDFGILVYQSFRYCGTFSCGEEWGRL</sequence>
<keyword evidence="2" id="KW-1185">Reference proteome</keyword>
<evidence type="ECO:0000313" key="2">
    <source>
        <dbReference type="Proteomes" id="UP001178662"/>
    </source>
</evidence>
<protein>
    <submittedName>
        <fullName evidence="1">Uncharacterized protein</fullName>
    </submittedName>
</protein>
<name>A0AA95F227_9BACL</name>
<organism evidence="1 2">
    <name type="scientific">Candidatus Cohnella colombiensis</name>
    <dbReference type="NCBI Taxonomy" id="3121368"/>
    <lineage>
        <taxon>Bacteria</taxon>
        <taxon>Bacillati</taxon>
        <taxon>Bacillota</taxon>
        <taxon>Bacilli</taxon>
        <taxon>Bacillales</taxon>
        <taxon>Paenibacillaceae</taxon>
        <taxon>Cohnella</taxon>
    </lineage>
</organism>
<proteinExistence type="predicted"/>
<dbReference type="Proteomes" id="UP001178662">
    <property type="component" value="Chromosome"/>
</dbReference>
<reference evidence="1" key="1">
    <citation type="submission" date="2023-03" db="EMBL/GenBank/DDBJ databases">
        <title>Andean soil-derived lignocellulolytic bacterial consortium as a source of novel taxa and putative plastic-active enzymes.</title>
        <authorList>
            <person name="Diaz-Garcia L."/>
            <person name="Chuvochina M."/>
            <person name="Feuerriegel G."/>
            <person name="Bunk B."/>
            <person name="Sproer C."/>
            <person name="Streit W.R."/>
            <person name="Rodriguez L.M."/>
            <person name="Overmann J."/>
            <person name="Jimenez D.J."/>
        </authorList>
    </citation>
    <scope>NUCLEOTIDE SEQUENCE</scope>
    <source>
        <strain evidence="1">MAG 2441</strain>
    </source>
</reference>
<evidence type="ECO:0000313" key="1">
    <source>
        <dbReference type="EMBL" id="WEK53315.1"/>
    </source>
</evidence>